<keyword evidence="2" id="KW-1185">Reference proteome</keyword>
<protein>
    <submittedName>
        <fullName evidence="1">Uncharacterized protein</fullName>
    </submittedName>
</protein>
<dbReference type="Gene3D" id="3.30.70.3040">
    <property type="match status" value="1"/>
</dbReference>
<dbReference type="OrthoDB" id="3534525at2"/>
<gene>
    <name evidence="1" type="ORF">PS9374_01894</name>
</gene>
<dbReference type="AlphaFoldDB" id="A0A161LK69"/>
<accession>A0A161LK69</accession>
<sequence length="124" mass="13382">MRAPVNFWAGKADVQIVLTVPGSPLLEVEKEGARVATAKDREAVVEKILQVVDAEKIHYEDSAFAAKVRASYCPDRLCGFDPDPADQESLYAKSDDPGAVEKLSSALGDTPGVHFVFPVRPDAL</sequence>
<reference evidence="1 2" key="1">
    <citation type="journal article" date="2016" name="Genome Announc.">
        <title>Draft Genome Sequence of Planomonospora sphaerica JCM9374, a Rare Actinomycete.</title>
        <authorList>
            <person name="Dohra H."/>
            <person name="Suzuki T."/>
            <person name="Inoue Y."/>
            <person name="Kodani S."/>
        </authorList>
    </citation>
    <scope>NUCLEOTIDE SEQUENCE [LARGE SCALE GENOMIC DNA]</scope>
    <source>
        <strain evidence="1 2">JCM 9374</strain>
    </source>
</reference>
<comment type="caution">
    <text evidence="1">The sequence shown here is derived from an EMBL/GenBank/DDBJ whole genome shotgun (WGS) entry which is preliminary data.</text>
</comment>
<dbReference type="EMBL" id="BDCX01000004">
    <property type="protein sequence ID" value="GAT66247.1"/>
    <property type="molecule type" value="Genomic_DNA"/>
</dbReference>
<reference evidence="2" key="2">
    <citation type="submission" date="2016-04" db="EMBL/GenBank/DDBJ databases">
        <title>Planomonospora sphaerica JCM9374 whole genome shotgun sequence.</title>
        <authorList>
            <person name="Suzuki T."/>
            <person name="Dohra H."/>
            <person name="Kodani S."/>
        </authorList>
    </citation>
    <scope>NUCLEOTIDE SEQUENCE [LARGE SCALE GENOMIC DNA]</scope>
    <source>
        <strain evidence="2">JCM 9374</strain>
    </source>
</reference>
<organism evidence="1 2">
    <name type="scientific">Planomonospora sphaerica</name>
    <dbReference type="NCBI Taxonomy" id="161355"/>
    <lineage>
        <taxon>Bacteria</taxon>
        <taxon>Bacillati</taxon>
        <taxon>Actinomycetota</taxon>
        <taxon>Actinomycetes</taxon>
        <taxon>Streptosporangiales</taxon>
        <taxon>Streptosporangiaceae</taxon>
        <taxon>Planomonospora</taxon>
    </lineage>
</organism>
<dbReference type="RefSeq" id="WP_068896369.1">
    <property type="nucleotide sequence ID" value="NZ_BDCX01000004.1"/>
</dbReference>
<evidence type="ECO:0000313" key="2">
    <source>
        <dbReference type="Proteomes" id="UP000077701"/>
    </source>
</evidence>
<name>A0A161LK69_9ACTN</name>
<proteinExistence type="predicted"/>
<evidence type="ECO:0000313" key="1">
    <source>
        <dbReference type="EMBL" id="GAT66247.1"/>
    </source>
</evidence>
<dbReference type="Proteomes" id="UP000077701">
    <property type="component" value="Unassembled WGS sequence"/>
</dbReference>